<evidence type="ECO:0000259" key="1">
    <source>
        <dbReference type="Pfam" id="PF16242"/>
    </source>
</evidence>
<feature type="domain" description="General stress protein FMN-binding split barrel" evidence="1">
    <location>
        <begin position="6"/>
        <end position="131"/>
    </location>
</feature>
<reference evidence="2" key="1">
    <citation type="submission" date="2024-03" db="EMBL/GenBank/DDBJ databases">
        <title>Deinococcus weizhi sp. nov., isolated from human skin.</title>
        <authorList>
            <person name="Wei Z."/>
            <person name="Tian F."/>
            <person name="Yang C."/>
            <person name="Xin L.T."/>
            <person name="Wen Z.J."/>
            <person name="Lan K.C."/>
            <person name="Yu L."/>
            <person name="Zhe W."/>
            <person name="Dan F.D."/>
            <person name="Jun W."/>
            <person name="Rui Z."/>
            <person name="Yong X.J."/>
            <person name="Ting Y."/>
            <person name="Wei X."/>
            <person name="Xu Z.G."/>
            <person name="Xin Z."/>
            <person name="Dong F.G."/>
            <person name="Ni X.M."/>
            <person name="Zheng M.G."/>
            <person name="Chun Y."/>
            <person name="Qian W.X."/>
        </authorList>
    </citation>
    <scope>NUCLEOTIDE SEQUENCE</scope>
    <source>
        <strain evidence="2">VB142</strain>
    </source>
</reference>
<dbReference type="Gene3D" id="2.30.110.10">
    <property type="entry name" value="Electron Transport, Fmn-binding Protein, Chain A"/>
    <property type="match status" value="1"/>
</dbReference>
<sequence>MSELTLKQLAQQMRGIDICMLATHTSYGHIAQRPMSNNGEVEYEGTSYFFTWKDSRMVEDIERDAKVSLGFQGKDGLFVAVEGKATVTEHRPTMAPHWTPGLEQWFKEGLDTPGLCMIRVEAQRIAYWKEGQEGEIKL</sequence>
<accession>A0AAU6Q4I3</accession>
<organism evidence="2">
    <name type="scientific">Deinococcus sp. VB142</name>
    <dbReference type="NCBI Taxonomy" id="3112952"/>
    <lineage>
        <taxon>Bacteria</taxon>
        <taxon>Thermotogati</taxon>
        <taxon>Deinococcota</taxon>
        <taxon>Deinococci</taxon>
        <taxon>Deinococcales</taxon>
        <taxon>Deinococcaceae</taxon>
        <taxon>Deinococcus</taxon>
    </lineage>
</organism>
<dbReference type="PANTHER" id="PTHR34818:SF1">
    <property type="entry name" value="PROTEIN BLI-3"/>
    <property type="match status" value="1"/>
</dbReference>
<dbReference type="InterPro" id="IPR052917">
    <property type="entry name" value="Stress-Dev_Protein"/>
</dbReference>
<dbReference type="Pfam" id="PF16242">
    <property type="entry name" value="Pyrid_ox_like"/>
    <property type="match status" value="1"/>
</dbReference>
<name>A0AAU6Q4I3_9DEIO</name>
<dbReference type="EMBL" id="CP149782">
    <property type="protein sequence ID" value="WYF45160.1"/>
    <property type="molecule type" value="Genomic_DNA"/>
</dbReference>
<dbReference type="InterPro" id="IPR038725">
    <property type="entry name" value="YdaG_split_barrel_FMN-bd"/>
</dbReference>
<dbReference type="AlphaFoldDB" id="A0AAU6Q4I3"/>
<dbReference type="InterPro" id="IPR012349">
    <property type="entry name" value="Split_barrel_FMN-bd"/>
</dbReference>
<dbReference type="RefSeq" id="WP_339096336.1">
    <property type="nucleotide sequence ID" value="NZ_CP149782.1"/>
</dbReference>
<dbReference type="PANTHER" id="PTHR34818">
    <property type="entry name" value="PROTEIN BLI-3"/>
    <property type="match status" value="1"/>
</dbReference>
<dbReference type="SUPFAM" id="SSF50475">
    <property type="entry name" value="FMN-binding split barrel"/>
    <property type="match status" value="1"/>
</dbReference>
<evidence type="ECO:0000313" key="2">
    <source>
        <dbReference type="EMBL" id="WYF45160.1"/>
    </source>
</evidence>
<protein>
    <submittedName>
        <fullName evidence="2">Pyridoxamine 5'-phosphate oxidase family protein</fullName>
    </submittedName>
</protein>
<proteinExistence type="predicted"/>
<gene>
    <name evidence="2" type="ORF">WDJ50_03295</name>
</gene>